<feature type="signal peptide" evidence="1">
    <location>
        <begin position="1"/>
        <end position="17"/>
    </location>
</feature>
<accession>H2YFQ9</accession>
<evidence type="ECO:0000256" key="1">
    <source>
        <dbReference type="SAM" id="SignalP"/>
    </source>
</evidence>
<dbReference type="InParanoid" id="H2YFQ9"/>
<protein>
    <submittedName>
        <fullName evidence="2">Uncharacterized protein</fullName>
    </submittedName>
</protein>
<feature type="chain" id="PRO_5003578292" evidence="1">
    <location>
        <begin position="18"/>
        <end position="43"/>
    </location>
</feature>
<reference evidence="3" key="1">
    <citation type="submission" date="2003-08" db="EMBL/GenBank/DDBJ databases">
        <authorList>
            <person name="Birren B."/>
            <person name="Nusbaum C."/>
            <person name="Abebe A."/>
            <person name="Abouelleil A."/>
            <person name="Adekoya E."/>
            <person name="Ait-zahra M."/>
            <person name="Allen N."/>
            <person name="Allen T."/>
            <person name="An P."/>
            <person name="Anderson M."/>
            <person name="Anderson S."/>
            <person name="Arachchi H."/>
            <person name="Armbruster J."/>
            <person name="Bachantsang P."/>
            <person name="Baldwin J."/>
            <person name="Barry A."/>
            <person name="Bayul T."/>
            <person name="Blitshsteyn B."/>
            <person name="Bloom T."/>
            <person name="Blye J."/>
            <person name="Boguslavskiy L."/>
            <person name="Borowsky M."/>
            <person name="Boukhgalter B."/>
            <person name="Brunache A."/>
            <person name="Butler J."/>
            <person name="Calixte N."/>
            <person name="Calvo S."/>
            <person name="Camarata J."/>
            <person name="Campo K."/>
            <person name="Chang J."/>
            <person name="Cheshatsang Y."/>
            <person name="Citroen M."/>
            <person name="Collymore A."/>
            <person name="Considine T."/>
            <person name="Cook A."/>
            <person name="Cooke P."/>
            <person name="Corum B."/>
            <person name="Cuomo C."/>
            <person name="David R."/>
            <person name="Dawoe T."/>
            <person name="Degray S."/>
            <person name="Dodge S."/>
            <person name="Dooley K."/>
            <person name="Dorje P."/>
            <person name="Dorjee K."/>
            <person name="Dorris L."/>
            <person name="Duffey N."/>
            <person name="Dupes A."/>
            <person name="Elkins T."/>
            <person name="Engels R."/>
            <person name="Erickson J."/>
            <person name="Farina A."/>
            <person name="Faro S."/>
            <person name="Ferreira P."/>
            <person name="Fischer H."/>
            <person name="Fitzgerald M."/>
            <person name="Foley K."/>
            <person name="Gage D."/>
            <person name="Galagan J."/>
            <person name="Gearin G."/>
            <person name="Gnerre S."/>
            <person name="Gnirke A."/>
            <person name="Goyette A."/>
            <person name="Graham J."/>
            <person name="Grandbois E."/>
            <person name="Gyaltsen K."/>
            <person name="Hafez N."/>
            <person name="Hagopian D."/>
            <person name="Hagos B."/>
            <person name="Hall J."/>
            <person name="Hatcher B."/>
            <person name="Heller A."/>
            <person name="Higgins H."/>
            <person name="Honan T."/>
            <person name="Horn A."/>
            <person name="Houde N."/>
            <person name="Hughes L."/>
            <person name="Hulme W."/>
            <person name="Husby E."/>
            <person name="Iliev I."/>
            <person name="Jaffe D."/>
            <person name="Jones C."/>
            <person name="Kamal M."/>
            <person name="Kamat A."/>
            <person name="Kamvysselis M."/>
            <person name="Karlsson E."/>
            <person name="Kells C."/>
            <person name="Kieu A."/>
            <person name="Kisner P."/>
            <person name="Kodira C."/>
            <person name="Kulbokas E."/>
            <person name="Labutti K."/>
            <person name="Lama D."/>
            <person name="Landers T."/>
            <person name="Leger J."/>
            <person name="Levine S."/>
            <person name="Lewis D."/>
            <person name="Lewis T."/>
            <person name="Lindblad-toh K."/>
            <person name="Liu X."/>
            <person name="Lokyitsang T."/>
            <person name="Lokyitsang Y."/>
            <person name="Lucien O."/>
            <person name="Lui A."/>
            <person name="Ma L.J."/>
            <person name="Mabbitt R."/>
            <person name="Macdonald J."/>
            <person name="Maclean C."/>
            <person name="Major J."/>
            <person name="Manning J."/>
            <person name="Marabella R."/>
            <person name="Maru K."/>
            <person name="Matthews C."/>
            <person name="Mauceli E."/>
            <person name="Mccarthy M."/>
            <person name="Mcdonough S."/>
            <person name="Mcghee T."/>
            <person name="Meldrim J."/>
            <person name="Meneus L."/>
            <person name="Mesirov J."/>
            <person name="Mihalev A."/>
            <person name="Mihova T."/>
            <person name="Mikkelsen T."/>
            <person name="Mlenga V."/>
            <person name="Moru K."/>
            <person name="Mozes J."/>
            <person name="Mulrain L."/>
            <person name="Munson G."/>
            <person name="Naylor J."/>
            <person name="Newes C."/>
            <person name="Nguyen C."/>
            <person name="Nguyen N."/>
            <person name="Nguyen T."/>
            <person name="Nicol R."/>
            <person name="Nielsen C."/>
            <person name="Nizzari M."/>
            <person name="Norbu C."/>
            <person name="Norbu N."/>
            <person name="O'donnell P."/>
            <person name="Okoawo O."/>
            <person name="O'leary S."/>
            <person name="Omotosho B."/>
            <person name="O'neill K."/>
            <person name="Osman S."/>
            <person name="Parker S."/>
            <person name="Perrin D."/>
            <person name="Phunkhang P."/>
            <person name="Piqani B."/>
            <person name="Purcell S."/>
            <person name="Rachupka T."/>
            <person name="Ramasamy U."/>
            <person name="Rameau R."/>
            <person name="Ray V."/>
            <person name="Raymond C."/>
            <person name="Retta R."/>
            <person name="Richardson S."/>
            <person name="Rise C."/>
            <person name="Rodriguez J."/>
            <person name="Rogers J."/>
            <person name="Rogov P."/>
            <person name="Rutman M."/>
            <person name="Schupbach R."/>
            <person name="Seaman C."/>
            <person name="Settipalli S."/>
            <person name="Sharpe T."/>
            <person name="Sheridan J."/>
            <person name="Sherpa N."/>
            <person name="Shi J."/>
            <person name="Smirnov S."/>
            <person name="Smith C."/>
            <person name="Sougnez C."/>
            <person name="Spencer B."/>
            <person name="Stalker J."/>
            <person name="Stange-thomann N."/>
            <person name="Stavropoulos S."/>
            <person name="Stetson K."/>
            <person name="Stone C."/>
            <person name="Stone S."/>
            <person name="Stubbs M."/>
            <person name="Talamas J."/>
            <person name="Tchuinga P."/>
            <person name="Tenzing P."/>
            <person name="Tesfaye S."/>
            <person name="Theodore J."/>
            <person name="Thoulutsang Y."/>
            <person name="Topham K."/>
            <person name="Towey S."/>
            <person name="Tsamla T."/>
            <person name="Tsomo N."/>
            <person name="Vallee D."/>
            <person name="Vassiliev H."/>
            <person name="Venkataraman V."/>
            <person name="Vinson J."/>
            <person name="Vo A."/>
            <person name="Wade C."/>
            <person name="Wang S."/>
            <person name="Wangchuk T."/>
            <person name="Wangdi T."/>
            <person name="Whittaker C."/>
            <person name="Wilkinson J."/>
            <person name="Wu Y."/>
            <person name="Wyman D."/>
            <person name="Yadav S."/>
            <person name="Yang S."/>
            <person name="Yang X."/>
            <person name="Yeager S."/>
            <person name="Yee E."/>
            <person name="Young G."/>
            <person name="Zainoun J."/>
            <person name="Zembeck L."/>
            <person name="Zimmer A."/>
            <person name="Zody M."/>
            <person name="Lander E."/>
        </authorList>
    </citation>
    <scope>NUCLEOTIDE SEQUENCE [LARGE SCALE GENOMIC DNA]</scope>
</reference>
<evidence type="ECO:0000313" key="2">
    <source>
        <dbReference type="Ensembl" id="ENSCSAVP00000004157.1"/>
    </source>
</evidence>
<dbReference type="Ensembl" id="ENSCSAVT00000004220.1">
    <property type="protein sequence ID" value="ENSCSAVP00000004157.1"/>
    <property type="gene ID" value="ENSCSAVG00000002447.1"/>
</dbReference>
<dbReference type="GeneTree" id="ENSGT00940000176206"/>
<keyword evidence="1" id="KW-0732">Signal</keyword>
<proteinExistence type="predicted"/>
<dbReference type="HOGENOM" id="CLU_3244622_0_0_1"/>
<name>H2YFQ9_CIOSA</name>
<dbReference type="Proteomes" id="UP000007875">
    <property type="component" value="Unassembled WGS sequence"/>
</dbReference>
<sequence length="43" mass="4558">MKLSIAILSIVFSVAYSQVAYIDTWPANDRTPAGALVVAGYNA</sequence>
<keyword evidence="3" id="KW-1185">Reference proteome</keyword>
<evidence type="ECO:0000313" key="3">
    <source>
        <dbReference type="Proteomes" id="UP000007875"/>
    </source>
</evidence>
<reference evidence="2" key="3">
    <citation type="submission" date="2025-09" db="UniProtKB">
        <authorList>
            <consortium name="Ensembl"/>
        </authorList>
    </citation>
    <scope>IDENTIFICATION</scope>
</reference>
<reference evidence="2" key="2">
    <citation type="submission" date="2025-08" db="UniProtKB">
        <authorList>
            <consortium name="Ensembl"/>
        </authorList>
    </citation>
    <scope>IDENTIFICATION</scope>
</reference>
<organism evidence="2 3">
    <name type="scientific">Ciona savignyi</name>
    <name type="common">Pacific transparent sea squirt</name>
    <dbReference type="NCBI Taxonomy" id="51511"/>
    <lineage>
        <taxon>Eukaryota</taxon>
        <taxon>Metazoa</taxon>
        <taxon>Chordata</taxon>
        <taxon>Tunicata</taxon>
        <taxon>Ascidiacea</taxon>
        <taxon>Phlebobranchia</taxon>
        <taxon>Cionidae</taxon>
        <taxon>Ciona</taxon>
    </lineage>
</organism>
<dbReference type="AlphaFoldDB" id="H2YFQ9"/>